<evidence type="ECO:0000256" key="1">
    <source>
        <dbReference type="ARBA" id="ARBA00007761"/>
    </source>
</evidence>
<dbReference type="PANTHER" id="PTHR15629">
    <property type="entry name" value="SH3YL1 PROTEIN"/>
    <property type="match status" value="1"/>
</dbReference>
<reference evidence="5" key="1">
    <citation type="submission" date="2020-01" db="EMBL/GenBank/DDBJ databases">
        <title>Genome Sequencing of Three Apophysomyces-Like Fungal Strains Confirms a Novel Fungal Genus in the Mucoromycota with divergent Burkholderia-like Endosymbiotic Bacteria.</title>
        <authorList>
            <person name="Stajich J.E."/>
            <person name="Macias A.M."/>
            <person name="Carter-House D."/>
            <person name="Lovett B."/>
            <person name="Kasson L.R."/>
            <person name="Berry K."/>
            <person name="Grigoriev I."/>
            <person name="Chang Y."/>
            <person name="Spatafora J."/>
            <person name="Kasson M.T."/>
        </authorList>
    </citation>
    <scope>NUCLEOTIDE SEQUENCE</scope>
    <source>
        <strain evidence="5">NRRL A-21654</strain>
    </source>
</reference>
<dbReference type="InterPro" id="IPR051702">
    <property type="entry name" value="SH3_domain_YSC84-like"/>
</dbReference>
<name>A0A8H7BXY8_9FUNG</name>
<dbReference type="OrthoDB" id="443981at2759"/>
<dbReference type="AlphaFoldDB" id="A0A8H7BXY8"/>
<sequence length="374" mass="40313">MSKFTINSPLPSSLASECKKAATILNSFINPGHGVDKIIPPDILADAKGIAVITVLKAGFLFSARAGSGLVVGRLPDGVERSIGYYDSRNGFWWPSAELTDFVMILNTWAAVKTFMHHGTLTLGGNISVAAGPVGRNAEVSGSASYKNMAAVYSYSKTKGLFAGVSLEGSVIVERFDANAKLYGGKVSAKDLLNGNIPRPPQADVLYQALNMKFHRPNDRFSFMNGGRSHDFNDHRHAYHTSSGLDNRSDQQFSFSRGAIRNQVSGLGSTGALNNSSTVNASRYTDSGFGGVAYDNVDVVARETLASKEQDTTISREPKARALFNFPGEQDGDLPFRKGDIILVTKKSNTQNDWWTGKIGSSQGIFPANFVELL</sequence>
<dbReference type="Proteomes" id="UP000605846">
    <property type="component" value="Unassembled WGS sequence"/>
</dbReference>
<dbReference type="GO" id="GO:0035091">
    <property type="term" value="F:phosphatidylinositol binding"/>
    <property type="evidence" value="ECO:0007669"/>
    <property type="project" value="TreeGrafter"/>
</dbReference>
<dbReference type="Pfam" id="PF00018">
    <property type="entry name" value="SH3_1"/>
    <property type="match status" value="1"/>
</dbReference>
<dbReference type="SUPFAM" id="SSF50044">
    <property type="entry name" value="SH3-domain"/>
    <property type="match status" value="1"/>
</dbReference>
<gene>
    <name evidence="5" type="ORF">EC973_005173</name>
</gene>
<comment type="caution">
    <text evidence="5">The sequence shown here is derived from an EMBL/GenBank/DDBJ whole genome shotgun (WGS) entry which is preliminary data.</text>
</comment>
<dbReference type="PANTHER" id="PTHR15629:SF2">
    <property type="entry name" value="SH3 DOMAIN-CONTAINING YSC84-LIKE PROTEIN 1"/>
    <property type="match status" value="1"/>
</dbReference>
<dbReference type="EMBL" id="JABAYA010000003">
    <property type="protein sequence ID" value="KAF7732278.1"/>
    <property type="molecule type" value="Genomic_DNA"/>
</dbReference>
<proteinExistence type="inferred from homology"/>
<dbReference type="Gene3D" id="2.30.30.40">
    <property type="entry name" value="SH3 Domains"/>
    <property type="match status" value="1"/>
</dbReference>
<evidence type="ECO:0000256" key="3">
    <source>
        <dbReference type="PROSITE-ProRule" id="PRU00192"/>
    </source>
</evidence>
<dbReference type="InterPro" id="IPR007461">
    <property type="entry name" value="Ysc84_actin-binding"/>
</dbReference>
<dbReference type="InterPro" id="IPR036028">
    <property type="entry name" value="SH3-like_dom_sf"/>
</dbReference>
<dbReference type="CDD" id="cd11525">
    <property type="entry name" value="SYLF_SH3YL1_like"/>
    <property type="match status" value="1"/>
</dbReference>
<dbReference type="FunFam" id="2.30.30.40:FF:000100">
    <property type="entry name" value="SH3 domain-containing YSC84-like protein 1"/>
    <property type="match status" value="1"/>
</dbReference>
<accession>A0A8H7BXY8</accession>
<keyword evidence="6" id="KW-1185">Reference proteome</keyword>
<dbReference type="InterPro" id="IPR033643">
    <property type="entry name" value="SYLF_SH3YL1-like"/>
</dbReference>
<feature type="domain" description="SH3" evidence="4">
    <location>
        <begin position="315"/>
        <end position="374"/>
    </location>
</feature>
<dbReference type="PRINTS" id="PR00452">
    <property type="entry name" value="SH3DOMAIN"/>
</dbReference>
<evidence type="ECO:0000256" key="2">
    <source>
        <dbReference type="ARBA" id="ARBA00022443"/>
    </source>
</evidence>
<dbReference type="SMART" id="SM00326">
    <property type="entry name" value="SH3"/>
    <property type="match status" value="1"/>
</dbReference>
<dbReference type="PROSITE" id="PS50002">
    <property type="entry name" value="SH3"/>
    <property type="match status" value="1"/>
</dbReference>
<dbReference type="CDD" id="cd11842">
    <property type="entry name" value="SH3_Ysc84p_like"/>
    <property type="match status" value="1"/>
</dbReference>
<organism evidence="5 6">
    <name type="scientific">Apophysomyces ossiformis</name>
    <dbReference type="NCBI Taxonomy" id="679940"/>
    <lineage>
        <taxon>Eukaryota</taxon>
        <taxon>Fungi</taxon>
        <taxon>Fungi incertae sedis</taxon>
        <taxon>Mucoromycota</taxon>
        <taxon>Mucoromycotina</taxon>
        <taxon>Mucoromycetes</taxon>
        <taxon>Mucorales</taxon>
        <taxon>Mucorineae</taxon>
        <taxon>Mucoraceae</taxon>
        <taxon>Apophysomyces</taxon>
    </lineage>
</organism>
<evidence type="ECO:0000313" key="5">
    <source>
        <dbReference type="EMBL" id="KAF7732278.1"/>
    </source>
</evidence>
<evidence type="ECO:0000259" key="4">
    <source>
        <dbReference type="PROSITE" id="PS50002"/>
    </source>
</evidence>
<dbReference type="Pfam" id="PF04366">
    <property type="entry name" value="Ysc84"/>
    <property type="match status" value="1"/>
</dbReference>
<evidence type="ECO:0000313" key="6">
    <source>
        <dbReference type="Proteomes" id="UP000605846"/>
    </source>
</evidence>
<protein>
    <recommendedName>
        <fullName evidence="4">SH3 domain-containing protein</fullName>
    </recommendedName>
</protein>
<comment type="similarity">
    <text evidence="1">Belongs to the SH3YL1 family.</text>
</comment>
<dbReference type="GO" id="GO:0051666">
    <property type="term" value="P:actin cortical patch localization"/>
    <property type="evidence" value="ECO:0007669"/>
    <property type="project" value="UniProtKB-ARBA"/>
</dbReference>
<dbReference type="InterPro" id="IPR001452">
    <property type="entry name" value="SH3_domain"/>
</dbReference>
<keyword evidence="2 3" id="KW-0728">SH3 domain</keyword>